<name>A0A9D6DN93_9BACT</name>
<proteinExistence type="predicted"/>
<evidence type="ECO:0000313" key="2">
    <source>
        <dbReference type="Proteomes" id="UP000786662"/>
    </source>
</evidence>
<evidence type="ECO:0000313" key="1">
    <source>
        <dbReference type="EMBL" id="MBI2052330.1"/>
    </source>
</evidence>
<comment type="caution">
    <text evidence="1">The sequence shown here is derived from an EMBL/GenBank/DDBJ whole genome shotgun (WGS) entry which is preliminary data.</text>
</comment>
<accession>A0A9D6DN93</accession>
<sequence>MHRLHKSRVLWPTRTDRRQELVSRLFDVVAKNQTAIEETLNYLLKIIT</sequence>
<reference evidence="1" key="1">
    <citation type="submission" date="2020-07" db="EMBL/GenBank/DDBJ databases">
        <title>Huge and variable diversity of episymbiotic CPR bacteria and DPANN archaea in groundwater ecosystems.</title>
        <authorList>
            <person name="He C.Y."/>
            <person name="Keren R."/>
            <person name="Whittaker M."/>
            <person name="Farag I.F."/>
            <person name="Doudna J."/>
            <person name="Cate J.H.D."/>
            <person name="Banfield J.F."/>
        </authorList>
    </citation>
    <scope>NUCLEOTIDE SEQUENCE</scope>
    <source>
        <strain evidence="1">NC_groundwater_191_Ag_S-0.1um_45_8</strain>
    </source>
</reference>
<protein>
    <submittedName>
        <fullName evidence="1">Uncharacterized protein</fullName>
    </submittedName>
</protein>
<dbReference type="Proteomes" id="UP000786662">
    <property type="component" value="Unassembled WGS sequence"/>
</dbReference>
<organism evidence="1 2">
    <name type="scientific">Candidatus Sungiibacteriota bacterium</name>
    <dbReference type="NCBI Taxonomy" id="2750080"/>
    <lineage>
        <taxon>Bacteria</taxon>
        <taxon>Candidatus Sungiibacteriota</taxon>
    </lineage>
</organism>
<dbReference type="EMBL" id="JACOYY010000043">
    <property type="protein sequence ID" value="MBI2052330.1"/>
    <property type="molecule type" value="Genomic_DNA"/>
</dbReference>
<dbReference type="AlphaFoldDB" id="A0A9D6DN93"/>
<gene>
    <name evidence="1" type="ORF">HYT38_01450</name>
</gene>